<dbReference type="CDD" id="cd00167">
    <property type="entry name" value="SANT"/>
    <property type="match status" value="2"/>
</dbReference>
<dbReference type="PANTHER" id="PTHR45614">
    <property type="entry name" value="MYB PROTEIN-RELATED"/>
    <property type="match status" value="1"/>
</dbReference>
<name>A0ABR2L4F2_9EUKA</name>
<dbReference type="EMBL" id="JAPFFF010000001">
    <property type="protein sequence ID" value="KAK8897906.1"/>
    <property type="molecule type" value="Genomic_DNA"/>
</dbReference>
<feature type="domain" description="HTH myb-type" evidence="2">
    <location>
        <begin position="74"/>
        <end position="124"/>
    </location>
</feature>
<comment type="caution">
    <text evidence="3">The sequence shown here is derived from an EMBL/GenBank/DDBJ whole genome shotgun (WGS) entry which is preliminary data.</text>
</comment>
<dbReference type="Proteomes" id="UP001470230">
    <property type="component" value="Unassembled WGS sequence"/>
</dbReference>
<organism evidence="3 4">
    <name type="scientific">Tritrichomonas musculus</name>
    <dbReference type="NCBI Taxonomy" id="1915356"/>
    <lineage>
        <taxon>Eukaryota</taxon>
        <taxon>Metamonada</taxon>
        <taxon>Parabasalia</taxon>
        <taxon>Tritrichomonadida</taxon>
        <taxon>Tritrichomonadidae</taxon>
        <taxon>Tritrichomonas</taxon>
    </lineage>
</organism>
<dbReference type="PROSITE" id="PS50090">
    <property type="entry name" value="MYB_LIKE"/>
    <property type="match status" value="2"/>
</dbReference>
<dbReference type="Gene3D" id="1.10.10.60">
    <property type="entry name" value="Homeodomain-like"/>
    <property type="match status" value="2"/>
</dbReference>
<dbReference type="InterPro" id="IPR009057">
    <property type="entry name" value="Homeodomain-like_sf"/>
</dbReference>
<protein>
    <recommendedName>
        <fullName evidence="5">Myb-like DNA-binding domain containing protein</fullName>
    </recommendedName>
</protein>
<sequence length="184" mass="22593">MERADSFGTELRYEYPKRFRHRFSKDEDERLLNLVRNYETNDLINWSEVASNLENRNSRQCRERYYNYLIEKTKKGDWSKEEDDLILFLYDKFGPNWVKMSSYFNDRSNIDIKNHFSSIMRKMKSGDLKRYEVKTSKETKKTIYEQEFGNLIPTNFYFNDNFCRFPEHHFSYSPIPIYYSYILT</sequence>
<feature type="domain" description="HTH myb-type" evidence="2">
    <location>
        <begin position="20"/>
        <end position="73"/>
    </location>
</feature>
<evidence type="ECO:0008006" key="5">
    <source>
        <dbReference type="Google" id="ProtNLM"/>
    </source>
</evidence>
<reference evidence="3 4" key="1">
    <citation type="submission" date="2024-04" db="EMBL/GenBank/DDBJ databases">
        <title>Tritrichomonas musculus Genome.</title>
        <authorList>
            <person name="Alves-Ferreira E."/>
            <person name="Grigg M."/>
            <person name="Lorenzi H."/>
            <person name="Galac M."/>
        </authorList>
    </citation>
    <scope>NUCLEOTIDE SEQUENCE [LARGE SCALE GENOMIC DNA]</scope>
    <source>
        <strain evidence="3 4">EAF2021</strain>
    </source>
</reference>
<dbReference type="InterPro" id="IPR050560">
    <property type="entry name" value="MYB_TF"/>
</dbReference>
<feature type="domain" description="Myb-like" evidence="1">
    <location>
        <begin position="15"/>
        <end position="69"/>
    </location>
</feature>
<evidence type="ECO:0000259" key="2">
    <source>
        <dbReference type="PROSITE" id="PS51294"/>
    </source>
</evidence>
<dbReference type="SUPFAM" id="SSF46689">
    <property type="entry name" value="Homeodomain-like"/>
    <property type="match status" value="1"/>
</dbReference>
<feature type="domain" description="Myb-like" evidence="1">
    <location>
        <begin position="70"/>
        <end position="120"/>
    </location>
</feature>
<dbReference type="SMART" id="SM00717">
    <property type="entry name" value="SANT"/>
    <property type="match status" value="2"/>
</dbReference>
<dbReference type="InterPro" id="IPR001005">
    <property type="entry name" value="SANT/Myb"/>
</dbReference>
<accession>A0ABR2L4F2</accession>
<evidence type="ECO:0000313" key="4">
    <source>
        <dbReference type="Proteomes" id="UP001470230"/>
    </source>
</evidence>
<dbReference type="InterPro" id="IPR017930">
    <property type="entry name" value="Myb_dom"/>
</dbReference>
<gene>
    <name evidence="3" type="ORF">M9Y10_000137</name>
</gene>
<proteinExistence type="predicted"/>
<evidence type="ECO:0000259" key="1">
    <source>
        <dbReference type="PROSITE" id="PS50090"/>
    </source>
</evidence>
<dbReference type="PANTHER" id="PTHR45614:SF253">
    <property type="entry name" value="CHROMOSOME UNDETERMINED SCAFFOLD_38, WHOLE GENOME SHOTGUN SEQUENCE"/>
    <property type="match status" value="1"/>
</dbReference>
<dbReference type="PROSITE" id="PS51294">
    <property type="entry name" value="HTH_MYB"/>
    <property type="match status" value="2"/>
</dbReference>
<dbReference type="Pfam" id="PF13921">
    <property type="entry name" value="Myb_DNA-bind_6"/>
    <property type="match status" value="1"/>
</dbReference>
<keyword evidence="4" id="KW-1185">Reference proteome</keyword>
<evidence type="ECO:0000313" key="3">
    <source>
        <dbReference type="EMBL" id="KAK8897906.1"/>
    </source>
</evidence>